<dbReference type="SMART" id="SM00343">
    <property type="entry name" value="ZnF_C2HC"/>
    <property type="match status" value="2"/>
</dbReference>
<feature type="domain" description="CCHC-type" evidence="4">
    <location>
        <begin position="270"/>
        <end position="285"/>
    </location>
</feature>
<feature type="compositionally biased region" description="Low complexity" evidence="2">
    <location>
        <begin position="295"/>
        <end position="313"/>
    </location>
</feature>
<evidence type="ECO:0000313" key="5">
    <source>
        <dbReference type="EMBL" id="KAG2588861.1"/>
    </source>
</evidence>
<organism evidence="5 6">
    <name type="scientific">Panicum virgatum</name>
    <name type="common">Blackwell switchgrass</name>
    <dbReference type="NCBI Taxonomy" id="38727"/>
    <lineage>
        <taxon>Eukaryota</taxon>
        <taxon>Viridiplantae</taxon>
        <taxon>Streptophyta</taxon>
        <taxon>Embryophyta</taxon>
        <taxon>Tracheophyta</taxon>
        <taxon>Spermatophyta</taxon>
        <taxon>Magnoliopsida</taxon>
        <taxon>Liliopsida</taxon>
        <taxon>Poales</taxon>
        <taxon>Poaceae</taxon>
        <taxon>PACMAD clade</taxon>
        <taxon>Panicoideae</taxon>
        <taxon>Panicodae</taxon>
        <taxon>Paniceae</taxon>
        <taxon>Panicinae</taxon>
        <taxon>Panicum</taxon>
        <taxon>Panicum sect. Hiantes</taxon>
    </lineage>
</organism>
<keyword evidence="1" id="KW-0863">Zinc-finger</keyword>
<feature type="region of interest" description="Disordered" evidence="2">
    <location>
        <begin position="181"/>
        <end position="240"/>
    </location>
</feature>
<evidence type="ECO:0000256" key="3">
    <source>
        <dbReference type="SAM" id="Phobius"/>
    </source>
</evidence>
<feature type="region of interest" description="Disordered" evidence="2">
    <location>
        <begin position="295"/>
        <end position="320"/>
    </location>
</feature>
<dbReference type="EMBL" id="CM029046">
    <property type="protein sequence ID" value="KAG2588861.1"/>
    <property type="molecule type" value="Genomic_DNA"/>
</dbReference>
<dbReference type="PANTHER" id="PTHR34482:SF49">
    <property type="entry name" value="RETROTRANSPOSON GAG DOMAIN-CONTAINING PROTEIN"/>
    <property type="match status" value="1"/>
</dbReference>
<reference evidence="5" key="1">
    <citation type="submission" date="2020-05" db="EMBL/GenBank/DDBJ databases">
        <title>WGS assembly of Panicum virgatum.</title>
        <authorList>
            <person name="Lovell J.T."/>
            <person name="Jenkins J."/>
            <person name="Shu S."/>
            <person name="Juenger T.E."/>
            <person name="Schmutz J."/>
        </authorList>
    </citation>
    <scope>NUCLEOTIDE SEQUENCE</scope>
    <source>
        <strain evidence="5">AP13</strain>
    </source>
</reference>
<keyword evidence="1" id="KW-0862">Zinc</keyword>
<protein>
    <recommendedName>
        <fullName evidence="4">CCHC-type domain-containing protein</fullName>
    </recommendedName>
</protein>
<keyword evidence="3" id="KW-0812">Transmembrane</keyword>
<evidence type="ECO:0000256" key="2">
    <source>
        <dbReference type="SAM" id="MobiDB-lite"/>
    </source>
</evidence>
<proteinExistence type="predicted"/>
<feature type="transmembrane region" description="Helical" evidence="3">
    <location>
        <begin position="402"/>
        <end position="422"/>
    </location>
</feature>
<dbReference type="Gene3D" id="4.10.60.10">
    <property type="entry name" value="Zinc finger, CCHC-type"/>
    <property type="match status" value="1"/>
</dbReference>
<gene>
    <name evidence="5" type="ORF">PVAP13_5NG367581</name>
</gene>
<feature type="compositionally biased region" description="Low complexity" evidence="2">
    <location>
        <begin position="213"/>
        <end position="230"/>
    </location>
</feature>
<dbReference type="Pfam" id="PF03732">
    <property type="entry name" value="Retrotrans_gag"/>
    <property type="match status" value="1"/>
</dbReference>
<evidence type="ECO:0000313" key="6">
    <source>
        <dbReference type="Proteomes" id="UP000823388"/>
    </source>
</evidence>
<dbReference type="PROSITE" id="PS50158">
    <property type="entry name" value="ZF_CCHC"/>
    <property type="match status" value="1"/>
</dbReference>
<dbReference type="PANTHER" id="PTHR34482">
    <property type="entry name" value="DNA DAMAGE-INDUCIBLE PROTEIN 1-LIKE"/>
    <property type="match status" value="1"/>
</dbReference>
<keyword evidence="3" id="KW-1133">Transmembrane helix</keyword>
<name>A0A8T0RR54_PANVG</name>
<dbReference type="Proteomes" id="UP000823388">
    <property type="component" value="Chromosome 5N"/>
</dbReference>
<evidence type="ECO:0000256" key="1">
    <source>
        <dbReference type="PROSITE-ProRule" id="PRU00047"/>
    </source>
</evidence>
<sequence>MMFTRWTSMRLDTFDGSGTPTDAADWLRKMEKVMAACRMTAEEIVLFIPHQLTGQVDVWWVGVCDAWTPARGAITWEVFLAQFRVKYYSDSFRDKMNDALNHIQQGDKTVDEYERDFSNTIRFVPSVASDEREKARKFFTGLNARYREVMGRNPPTTSITAVEEARGMEIQFQLTMLQQRRNGNSSNTGGEHKRVHQEGGEPSQQPFFKKSKGNQPSQQPSKSKQSGAQSFSGQHGGNSSFMHPIPGQGLICFKCGKSHRASECSFSGTCNTCGKEGHISMVCKRNSNCIIKWQRSGSSSTGSTSVASSRGSAPTVGAPRGTVQMMAGPPSYILRALSTTILHRVTIGPHLSFLHHVLLYSYLLRLLLQLSFLSMQREVLVQLHLLEFTLCLQPLLLDAQMWFQVPLLLILMMFMSYLTRVLPFRLFHLTLQEGPILLASRFPSQFMLALLGA</sequence>
<evidence type="ECO:0000259" key="4">
    <source>
        <dbReference type="PROSITE" id="PS50158"/>
    </source>
</evidence>
<feature type="compositionally biased region" description="Basic and acidic residues" evidence="2">
    <location>
        <begin position="190"/>
        <end position="199"/>
    </location>
</feature>
<dbReference type="AlphaFoldDB" id="A0A8T0RR54"/>
<keyword evidence="1" id="KW-0479">Metal-binding</keyword>
<dbReference type="GO" id="GO:0008270">
    <property type="term" value="F:zinc ion binding"/>
    <property type="evidence" value="ECO:0007669"/>
    <property type="project" value="UniProtKB-KW"/>
</dbReference>
<keyword evidence="6" id="KW-1185">Reference proteome</keyword>
<feature type="compositionally biased region" description="Polar residues" evidence="2">
    <location>
        <begin position="231"/>
        <end position="240"/>
    </location>
</feature>
<comment type="caution">
    <text evidence="5">The sequence shown here is derived from an EMBL/GenBank/DDBJ whole genome shotgun (WGS) entry which is preliminary data.</text>
</comment>
<dbReference type="InterPro" id="IPR001878">
    <property type="entry name" value="Znf_CCHC"/>
</dbReference>
<dbReference type="InterPro" id="IPR005162">
    <property type="entry name" value="Retrotrans_gag_dom"/>
</dbReference>
<dbReference type="GO" id="GO:0003676">
    <property type="term" value="F:nucleic acid binding"/>
    <property type="evidence" value="ECO:0007669"/>
    <property type="project" value="InterPro"/>
</dbReference>
<keyword evidence="3" id="KW-0472">Membrane</keyword>
<accession>A0A8T0RR54</accession>